<evidence type="ECO:0000256" key="1">
    <source>
        <dbReference type="ARBA" id="ARBA00022737"/>
    </source>
</evidence>
<feature type="region of interest" description="Disordered" evidence="3">
    <location>
        <begin position="398"/>
        <end position="447"/>
    </location>
</feature>
<feature type="compositionally biased region" description="Basic residues" evidence="3">
    <location>
        <begin position="412"/>
        <end position="430"/>
    </location>
</feature>
<dbReference type="Gene3D" id="1.25.40.10">
    <property type="entry name" value="Tetratricopeptide repeat domain"/>
    <property type="match status" value="2"/>
</dbReference>
<accession>A0A9N8DED9</accession>
<dbReference type="InterPro" id="IPR019734">
    <property type="entry name" value="TPR_rpt"/>
</dbReference>
<comment type="caution">
    <text evidence="4">The sequence shown here is derived from an EMBL/GenBank/DDBJ whole genome shotgun (WGS) entry which is preliminary data.</text>
</comment>
<gene>
    <name evidence="4" type="ORF">SEMRO_32_G021060.1</name>
</gene>
<evidence type="ECO:0000256" key="3">
    <source>
        <dbReference type="SAM" id="MobiDB-lite"/>
    </source>
</evidence>
<dbReference type="AlphaFoldDB" id="A0A9N8DED9"/>
<dbReference type="SUPFAM" id="SSF48452">
    <property type="entry name" value="TPR-like"/>
    <property type="match status" value="1"/>
</dbReference>
<evidence type="ECO:0000256" key="2">
    <source>
        <dbReference type="ARBA" id="ARBA00022803"/>
    </source>
</evidence>
<dbReference type="PANTHER" id="PTHR45641">
    <property type="entry name" value="TETRATRICOPEPTIDE REPEAT PROTEIN (AFU_ORTHOLOGUE AFUA_6G03870)"/>
    <property type="match status" value="1"/>
</dbReference>
<dbReference type="OrthoDB" id="2335338at2759"/>
<keyword evidence="1" id="KW-0677">Repeat</keyword>
<name>A0A9N8DED9_9STRA</name>
<evidence type="ECO:0000313" key="5">
    <source>
        <dbReference type="Proteomes" id="UP001153069"/>
    </source>
</evidence>
<dbReference type="SMART" id="SM00028">
    <property type="entry name" value="TPR"/>
    <property type="match status" value="6"/>
</dbReference>
<dbReference type="Proteomes" id="UP001153069">
    <property type="component" value="Unassembled WGS sequence"/>
</dbReference>
<reference evidence="4" key="1">
    <citation type="submission" date="2020-06" db="EMBL/GenBank/DDBJ databases">
        <authorList>
            <consortium name="Plant Systems Biology data submission"/>
        </authorList>
    </citation>
    <scope>NUCLEOTIDE SEQUENCE</scope>
    <source>
        <strain evidence="4">D6</strain>
    </source>
</reference>
<proteinExistence type="predicted"/>
<sequence length="447" mass="49679">MTSNTTTTSTSSTRTKDGDCRQSQLAADLKAKGRQCFAAGKYDEALKQYNRALTVIKASTTNESSALVADLHGDMAACHEHQGDTPKAVELLKKRIALETKLFGNESLEVAQTHQRIGDLLRNSGKYPAAISRLKSALQILTTMESSNPVQIAQVDYRLGVCYQNLPDDNQNVTLFHLTRAMDTLEHEANQKEPLVLLDATHCSNALARIMQDEKKIYKKAIDYHKTTLSLAEQCTGLETEEQTETVKSLIVSSHVNIPLCRQEQGKYDKALKLHKKALGILINIHGYHHTETASCLTNIAICYEKQGQPKDALRYYTQAETSLLQSSSEQVQAQTRQLYVKLWRFHQAQKNPIKAQEYYDKAQRVASALAGDEWQAVTSQQVAHCVELKTGLVSTAGGNCGGTPDKLTSHTSRKLDRRHRPRNRSKSPARHSPVVTGKSIRRTVAA</sequence>
<dbReference type="EMBL" id="CAICTM010000032">
    <property type="protein sequence ID" value="CAB9498169.1"/>
    <property type="molecule type" value="Genomic_DNA"/>
</dbReference>
<evidence type="ECO:0000313" key="4">
    <source>
        <dbReference type="EMBL" id="CAB9498169.1"/>
    </source>
</evidence>
<organism evidence="4 5">
    <name type="scientific">Seminavis robusta</name>
    <dbReference type="NCBI Taxonomy" id="568900"/>
    <lineage>
        <taxon>Eukaryota</taxon>
        <taxon>Sar</taxon>
        <taxon>Stramenopiles</taxon>
        <taxon>Ochrophyta</taxon>
        <taxon>Bacillariophyta</taxon>
        <taxon>Bacillariophyceae</taxon>
        <taxon>Bacillariophycidae</taxon>
        <taxon>Naviculales</taxon>
        <taxon>Naviculaceae</taxon>
        <taxon>Seminavis</taxon>
    </lineage>
</organism>
<dbReference type="InterPro" id="IPR011990">
    <property type="entry name" value="TPR-like_helical_dom_sf"/>
</dbReference>
<dbReference type="PANTHER" id="PTHR45641:SF1">
    <property type="entry name" value="AAA+ ATPASE DOMAIN-CONTAINING PROTEIN"/>
    <property type="match status" value="1"/>
</dbReference>
<dbReference type="Pfam" id="PF13424">
    <property type="entry name" value="TPR_12"/>
    <property type="match status" value="2"/>
</dbReference>
<protein>
    <submittedName>
        <fullName evidence="4">Hydra magnipapillata</fullName>
    </submittedName>
</protein>
<keyword evidence="5" id="KW-1185">Reference proteome</keyword>
<keyword evidence="2" id="KW-0802">TPR repeat</keyword>